<dbReference type="AlphaFoldDB" id="A0A1R3T9Y3"/>
<dbReference type="SUPFAM" id="SSF52172">
    <property type="entry name" value="CheY-like"/>
    <property type="match status" value="1"/>
</dbReference>
<dbReference type="SMART" id="SM00448">
    <property type="entry name" value="REC"/>
    <property type="match status" value="1"/>
</dbReference>
<evidence type="ECO:0000256" key="5">
    <source>
        <dbReference type="ARBA" id="ARBA00023163"/>
    </source>
</evidence>
<dbReference type="RefSeq" id="WP_076930437.1">
    <property type="nucleotide sequence ID" value="NZ_LT605205.1"/>
</dbReference>
<dbReference type="InterPro" id="IPR036388">
    <property type="entry name" value="WH-like_DNA-bd_sf"/>
</dbReference>
<dbReference type="Proteomes" id="UP000187464">
    <property type="component" value="Chromosome I"/>
</dbReference>
<dbReference type="SMART" id="SM00862">
    <property type="entry name" value="Trans_reg_C"/>
    <property type="match status" value="1"/>
</dbReference>
<evidence type="ECO:0000256" key="7">
    <source>
        <dbReference type="PROSITE-ProRule" id="PRU01091"/>
    </source>
</evidence>
<keyword evidence="3" id="KW-0805">Transcription regulation</keyword>
<dbReference type="Pfam" id="PF00486">
    <property type="entry name" value="Trans_reg_C"/>
    <property type="match status" value="1"/>
</dbReference>
<evidence type="ECO:0000259" key="8">
    <source>
        <dbReference type="PROSITE" id="PS50110"/>
    </source>
</evidence>
<dbReference type="EMBL" id="LT605205">
    <property type="protein sequence ID" value="SCD20404.1"/>
    <property type="molecule type" value="Genomic_DNA"/>
</dbReference>
<keyword evidence="5" id="KW-0804">Transcription</keyword>
<dbReference type="PANTHER" id="PTHR48111">
    <property type="entry name" value="REGULATOR OF RPOS"/>
    <property type="match status" value="1"/>
</dbReference>
<sequence length="234" mass="26111">MKGRILVVDDEKDICDILQFNLENEGYIVDVAHSGEDALEMITDIHGVIILDVMMGGISGFKVAEKLRKSGNFVPIIFLTAKNTENDMLTGFSLGGDDYIAKPFSVKEVLVRVKALLKRSALTKMTPAEPIPTDWSYKGLNIDLQGNRVTIDGNEVSLTKKEFEILSLLARTSPNLLTRTEILNSVWGENEFVLDRTVDVHITRLRKKLGDYAGIIVNRSGFGYYLNIDAKDED</sequence>
<dbReference type="InterPro" id="IPR011006">
    <property type="entry name" value="CheY-like_superfamily"/>
</dbReference>
<dbReference type="GO" id="GO:0000156">
    <property type="term" value="F:phosphorelay response regulator activity"/>
    <property type="evidence" value="ECO:0007669"/>
    <property type="project" value="TreeGrafter"/>
</dbReference>
<organism evidence="10 11">
    <name type="scientific">Proteiniphilum saccharofermentans</name>
    <dbReference type="NCBI Taxonomy" id="1642647"/>
    <lineage>
        <taxon>Bacteria</taxon>
        <taxon>Pseudomonadati</taxon>
        <taxon>Bacteroidota</taxon>
        <taxon>Bacteroidia</taxon>
        <taxon>Bacteroidales</taxon>
        <taxon>Dysgonomonadaceae</taxon>
        <taxon>Proteiniphilum</taxon>
    </lineage>
</organism>
<dbReference type="GO" id="GO:0006355">
    <property type="term" value="P:regulation of DNA-templated transcription"/>
    <property type="evidence" value="ECO:0007669"/>
    <property type="project" value="InterPro"/>
</dbReference>
<feature type="DNA-binding region" description="OmpR/PhoB-type" evidence="7">
    <location>
        <begin position="132"/>
        <end position="228"/>
    </location>
</feature>
<evidence type="ECO:0000259" key="9">
    <source>
        <dbReference type="PROSITE" id="PS51755"/>
    </source>
</evidence>
<gene>
    <name evidence="10" type="ORF">PSM36_1584</name>
</gene>
<dbReference type="PANTHER" id="PTHR48111:SF40">
    <property type="entry name" value="PHOSPHATE REGULON TRANSCRIPTIONAL REGULATORY PROTEIN PHOB"/>
    <property type="match status" value="1"/>
</dbReference>
<dbReference type="Gene3D" id="1.10.10.10">
    <property type="entry name" value="Winged helix-like DNA-binding domain superfamily/Winged helix DNA-binding domain"/>
    <property type="match status" value="1"/>
</dbReference>
<dbReference type="GO" id="GO:0005829">
    <property type="term" value="C:cytosol"/>
    <property type="evidence" value="ECO:0007669"/>
    <property type="project" value="TreeGrafter"/>
</dbReference>
<dbReference type="CDD" id="cd00383">
    <property type="entry name" value="trans_reg_C"/>
    <property type="match status" value="1"/>
</dbReference>
<dbReference type="PROSITE" id="PS50110">
    <property type="entry name" value="RESPONSE_REGULATORY"/>
    <property type="match status" value="1"/>
</dbReference>
<protein>
    <submittedName>
        <fullName evidence="10">DNA-binding response regulator</fullName>
    </submittedName>
</protein>
<feature type="domain" description="Response regulatory" evidence="8">
    <location>
        <begin position="4"/>
        <end position="117"/>
    </location>
</feature>
<dbReference type="InterPro" id="IPR001867">
    <property type="entry name" value="OmpR/PhoB-type_DNA-bd"/>
</dbReference>
<keyword evidence="1 6" id="KW-0597">Phosphoprotein</keyword>
<dbReference type="Pfam" id="PF00072">
    <property type="entry name" value="Response_reg"/>
    <property type="match status" value="1"/>
</dbReference>
<evidence type="ECO:0000313" key="11">
    <source>
        <dbReference type="Proteomes" id="UP000187464"/>
    </source>
</evidence>
<evidence type="ECO:0000256" key="6">
    <source>
        <dbReference type="PROSITE-ProRule" id="PRU00169"/>
    </source>
</evidence>
<evidence type="ECO:0000256" key="4">
    <source>
        <dbReference type="ARBA" id="ARBA00023125"/>
    </source>
</evidence>
<feature type="domain" description="OmpR/PhoB-type" evidence="9">
    <location>
        <begin position="132"/>
        <end position="228"/>
    </location>
</feature>
<proteinExistence type="predicted"/>
<dbReference type="Gene3D" id="6.10.250.690">
    <property type="match status" value="1"/>
</dbReference>
<dbReference type="CDD" id="cd17574">
    <property type="entry name" value="REC_OmpR"/>
    <property type="match status" value="1"/>
</dbReference>
<keyword evidence="2" id="KW-0902">Two-component regulatory system</keyword>
<evidence type="ECO:0000256" key="3">
    <source>
        <dbReference type="ARBA" id="ARBA00023015"/>
    </source>
</evidence>
<evidence type="ECO:0000313" key="10">
    <source>
        <dbReference type="EMBL" id="SCD20404.1"/>
    </source>
</evidence>
<dbReference type="Gene3D" id="3.40.50.2300">
    <property type="match status" value="1"/>
</dbReference>
<dbReference type="PROSITE" id="PS51755">
    <property type="entry name" value="OMPR_PHOB"/>
    <property type="match status" value="1"/>
</dbReference>
<evidence type="ECO:0000256" key="2">
    <source>
        <dbReference type="ARBA" id="ARBA00023012"/>
    </source>
</evidence>
<feature type="modified residue" description="4-aspartylphosphate" evidence="6">
    <location>
        <position position="52"/>
    </location>
</feature>
<dbReference type="STRING" id="1642647.PSM36_1584"/>
<accession>A0A1R3T9Y3</accession>
<keyword evidence="4 7" id="KW-0238">DNA-binding</keyword>
<name>A0A1R3T9Y3_9BACT</name>
<evidence type="ECO:0000256" key="1">
    <source>
        <dbReference type="ARBA" id="ARBA00022553"/>
    </source>
</evidence>
<dbReference type="InterPro" id="IPR016032">
    <property type="entry name" value="Sig_transdc_resp-reg_C-effctor"/>
</dbReference>
<dbReference type="GO" id="GO:0032993">
    <property type="term" value="C:protein-DNA complex"/>
    <property type="evidence" value="ECO:0007669"/>
    <property type="project" value="TreeGrafter"/>
</dbReference>
<dbReference type="InterPro" id="IPR039420">
    <property type="entry name" value="WalR-like"/>
</dbReference>
<dbReference type="SUPFAM" id="SSF46894">
    <property type="entry name" value="C-terminal effector domain of the bipartite response regulators"/>
    <property type="match status" value="1"/>
</dbReference>
<dbReference type="InterPro" id="IPR001789">
    <property type="entry name" value="Sig_transdc_resp-reg_receiver"/>
</dbReference>
<reference evidence="10 11" key="1">
    <citation type="submission" date="2016-08" db="EMBL/GenBank/DDBJ databases">
        <authorList>
            <person name="Seilhamer J.J."/>
        </authorList>
    </citation>
    <scope>NUCLEOTIDE SEQUENCE [LARGE SCALE GENOMIC DNA]</scope>
    <source>
        <strain evidence="10">M3/6</strain>
    </source>
</reference>
<keyword evidence="11" id="KW-1185">Reference proteome</keyword>
<dbReference type="FunFam" id="3.40.50.2300:FF:000001">
    <property type="entry name" value="DNA-binding response regulator PhoB"/>
    <property type="match status" value="1"/>
</dbReference>
<dbReference type="GO" id="GO:0000976">
    <property type="term" value="F:transcription cis-regulatory region binding"/>
    <property type="evidence" value="ECO:0007669"/>
    <property type="project" value="TreeGrafter"/>
</dbReference>
<dbReference type="KEGG" id="psac:PSM36_1584"/>